<evidence type="ECO:0000256" key="1">
    <source>
        <dbReference type="SAM" id="Phobius"/>
    </source>
</evidence>
<feature type="transmembrane region" description="Helical" evidence="1">
    <location>
        <begin position="78"/>
        <end position="98"/>
    </location>
</feature>
<feature type="transmembrane region" description="Helical" evidence="1">
    <location>
        <begin position="193"/>
        <end position="214"/>
    </location>
</feature>
<keyword evidence="4" id="KW-1185">Reference proteome</keyword>
<dbReference type="PANTHER" id="PTHR23028">
    <property type="entry name" value="ACETYLTRANSFERASE"/>
    <property type="match status" value="1"/>
</dbReference>
<dbReference type="InterPro" id="IPR002656">
    <property type="entry name" value="Acyl_transf_3_dom"/>
</dbReference>
<sequence length="373" mass="43577">MKVSYIKSLDGLRGIAVLLVILFHFSMVPFVSFGFEVGWVGVQLFFVLSGFLITRILIAEKRSSFGSYIRKFYWRRSLRIFPLYFLYVGVLYALYLVINEPENFPAVSPFLLTYTFNYYILSPEWEVSRFFSHLWSLSVEEQFYLIWPFVLYFLSVRNFKRFTIFLILLVPVLRLLLGILFLEKFQSEEMSGIAVYFMTISHFDAFAIGGLVSLIDGETQRKFLKYYWYVVSFVVLAGLLNLYNYVGEINIKDITSMGYLIHSMENYQHVWSYSLINLLCAFIIMKLAQKESKWLCYGPLVYIGKISYGMYVFHMLIIGIFASVLGKVIVNDFISLLVILIAVLAISSASYYMFERKFLLLKNSSVRKKKSFI</sequence>
<dbReference type="InterPro" id="IPR050879">
    <property type="entry name" value="Acyltransferase_3"/>
</dbReference>
<dbReference type="Proteomes" id="UP000611723">
    <property type="component" value="Unassembled WGS sequence"/>
</dbReference>
<dbReference type="RefSeq" id="WP_201432192.1">
    <property type="nucleotide sequence ID" value="NZ_JAEQBW010000008.1"/>
</dbReference>
<dbReference type="GO" id="GO:0016020">
    <property type="term" value="C:membrane"/>
    <property type="evidence" value="ECO:0007669"/>
    <property type="project" value="TreeGrafter"/>
</dbReference>
<gene>
    <name evidence="3" type="ORF">JKA74_15810</name>
</gene>
<feature type="transmembrane region" description="Helical" evidence="1">
    <location>
        <begin position="270"/>
        <end position="288"/>
    </location>
</feature>
<comment type="caution">
    <text evidence="3">The sequence shown here is derived from an EMBL/GenBank/DDBJ whole genome shotgun (WGS) entry which is preliminary data.</text>
</comment>
<feature type="transmembrane region" description="Helical" evidence="1">
    <location>
        <begin position="300"/>
        <end position="321"/>
    </location>
</feature>
<reference evidence="3" key="1">
    <citation type="submission" date="2021-01" db="EMBL/GenBank/DDBJ databases">
        <title>Marivirga aurantiaca sp. nov., isolated from intertidal surface sediments.</title>
        <authorList>
            <person name="Zhang M."/>
        </authorList>
    </citation>
    <scope>NUCLEOTIDE SEQUENCE</scope>
    <source>
        <strain evidence="3">S37H4</strain>
    </source>
</reference>
<keyword evidence="1" id="KW-1133">Transmembrane helix</keyword>
<organism evidence="3 4">
    <name type="scientific">Marivirga aurantiaca</name>
    <dbReference type="NCBI Taxonomy" id="2802615"/>
    <lineage>
        <taxon>Bacteria</taxon>
        <taxon>Pseudomonadati</taxon>
        <taxon>Bacteroidota</taxon>
        <taxon>Cytophagia</taxon>
        <taxon>Cytophagales</taxon>
        <taxon>Marivirgaceae</taxon>
        <taxon>Marivirga</taxon>
    </lineage>
</organism>
<name>A0A934X112_9BACT</name>
<keyword evidence="1" id="KW-0472">Membrane</keyword>
<feature type="transmembrane region" description="Helical" evidence="1">
    <location>
        <begin position="134"/>
        <end position="155"/>
    </location>
</feature>
<feature type="transmembrane region" description="Helical" evidence="1">
    <location>
        <begin position="162"/>
        <end position="181"/>
    </location>
</feature>
<accession>A0A934X112</accession>
<dbReference type="GO" id="GO:0000271">
    <property type="term" value="P:polysaccharide biosynthetic process"/>
    <property type="evidence" value="ECO:0007669"/>
    <property type="project" value="TreeGrafter"/>
</dbReference>
<evidence type="ECO:0000259" key="2">
    <source>
        <dbReference type="Pfam" id="PF01757"/>
    </source>
</evidence>
<dbReference type="GO" id="GO:0016747">
    <property type="term" value="F:acyltransferase activity, transferring groups other than amino-acyl groups"/>
    <property type="evidence" value="ECO:0007669"/>
    <property type="project" value="InterPro"/>
</dbReference>
<evidence type="ECO:0000313" key="3">
    <source>
        <dbReference type="EMBL" id="MBK6266511.1"/>
    </source>
</evidence>
<evidence type="ECO:0000313" key="4">
    <source>
        <dbReference type="Proteomes" id="UP000611723"/>
    </source>
</evidence>
<feature type="transmembrane region" description="Helical" evidence="1">
    <location>
        <begin position="226"/>
        <end position="246"/>
    </location>
</feature>
<feature type="transmembrane region" description="Helical" evidence="1">
    <location>
        <begin position="333"/>
        <end position="354"/>
    </location>
</feature>
<proteinExistence type="predicted"/>
<dbReference type="EMBL" id="JAEQBW010000008">
    <property type="protein sequence ID" value="MBK6266511.1"/>
    <property type="molecule type" value="Genomic_DNA"/>
</dbReference>
<feature type="transmembrane region" description="Helical" evidence="1">
    <location>
        <begin position="37"/>
        <end position="58"/>
    </location>
</feature>
<keyword evidence="3" id="KW-0808">Transferase</keyword>
<protein>
    <submittedName>
        <fullName evidence="3">Acyltransferase</fullName>
    </submittedName>
</protein>
<keyword evidence="1" id="KW-0812">Transmembrane</keyword>
<keyword evidence="3" id="KW-0012">Acyltransferase</keyword>
<dbReference type="Pfam" id="PF01757">
    <property type="entry name" value="Acyl_transf_3"/>
    <property type="match status" value="1"/>
</dbReference>
<dbReference type="AlphaFoldDB" id="A0A934X112"/>
<feature type="transmembrane region" description="Helical" evidence="1">
    <location>
        <begin position="12"/>
        <end position="31"/>
    </location>
</feature>
<dbReference type="PANTHER" id="PTHR23028:SF53">
    <property type="entry name" value="ACYL_TRANSF_3 DOMAIN-CONTAINING PROTEIN"/>
    <property type="match status" value="1"/>
</dbReference>
<feature type="domain" description="Acyltransferase 3" evidence="2">
    <location>
        <begin position="7"/>
        <end position="349"/>
    </location>
</feature>